<evidence type="ECO:0000256" key="3">
    <source>
        <dbReference type="ARBA" id="ARBA00022679"/>
    </source>
</evidence>
<dbReference type="EMBL" id="PDJC01000001">
    <property type="protein sequence ID" value="PFG15962.1"/>
    <property type="molecule type" value="Genomic_DNA"/>
</dbReference>
<organism evidence="13 14">
    <name type="scientific">Propionicimonas paludicola</name>
    <dbReference type="NCBI Taxonomy" id="185243"/>
    <lineage>
        <taxon>Bacteria</taxon>
        <taxon>Bacillati</taxon>
        <taxon>Actinomycetota</taxon>
        <taxon>Actinomycetes</taxon>
        <taxon>Propionibacteriales</taxon>
        <taxon>Nocardioidaceae</taxon>
        <taxon>Propionicimonas</taxon>
    </lineage>
</organism>
<keyword evidence="8 11" id="KW-1133">Transmembrane helix</keyword>
<evidence type="ECO:0000256" key="11">
    <source>
        <dbReference type="SAM" id="Phobius"/>
    </source>
</evidence>
<feature type="domain" description="Sensor protein KdpD transmembrane" evidence="12">
    <location>
        <begin position="16"/>
        <end position="118"/>
    </location>
</feature>
<dbReference type="GO" id="GO:0005524">
    <property type="term" value="F:ATP binding"/>
    <property type="evidence" value="ECO:0007669"/>
    <property type="project" value="UniProtKB-KW"/>
</dbReference>
<evidence type="ECO:0000256" key="2">
    <source>
        <dbReference type="ARBA" id="ARBA00022553"/>
    </source>
</evidence>
<dbReference type="AlphaFoldDB" id="A0A2A9CQS3"/>
<evidence type="ECO:0000256" key="8">
    <source>
        <dbReference type="ARBA" id="ARBA00022989"/>
    </source>
</evidence>
<evidence type="ECO:0000256" key="1">
    <source>
        <dbReference type="ARBA" id="ARBA00004141"/>
    </source>
</evidence>
<evidence type="ECO:0000259" key="12">
    <source>
        <dbReference type="Pfam" id="PF13493"/>
    </source>
</evidence>
<accession>A0A2A9CQS3</accession>
<keyword evidence="6" id="KW-0418">Kinase</keyword>
<evidence type="ECO:0000256" key="6">
    <source>
        <dbReference type="ARBA" id="ARBA00022777"/>
    </source>
</evidence>
<evidence type="ECO:0000256" key="9">
    <source>
        <dbReference type="ARBA" id="ARBA00023012"/>
    </source>
</evidence>
<keyword evidence="9" id="KW-0902">Two-component regulatory system</keyword>
<proteinExistence type="predicted"/>
<dbReference type="GO" id="GO:0016020">
    <property type="term" value="C:membrane"/>
    <property type="evidence" value="ECO:0007669"/>
    <property type="project" value="UniProtKB-SubCell"/>
</dbReference>
<evidence type="ECO:0000256" key="7">
    <source>
        <dbReference type="ARBA" id="ARBA00022840"/>
    </source>
</evidence>
<evidence type="ECO:0000256" key="4">
    <source>
        <dbReference type="ARBA" id="ARBA00022692"/>
    </source>
</evidence>
<dbReference type="GO" id="GO:0016301">
    <property type="term" value="F:kinase activity"/>
    <property type="evidence" value="ECO:0007669"/>
    <property type="project" value="UniProtKB-KW"/>
</dbReference>
<keyword evidence="7" id="KW-0067">ATP-binding</keyword>
<keyword evidence="4 11" id="KW-0812">Transmembrane</keyword>
<keyword evidence="3" id="KW-0808">Transferase</keyword>
<protein>
    <submittedName>
        <fullName evidence="13">Uncharacterized protein DUF4118</fullName>
    </submittedName>
</protein>
<dbReference type="InterPro" id="IPR025201">
    <property type="entry name" value="KdpD_TM"/>
</dbReference>
<evidence type="ECO:0000256" key="10">
    <source>
        <dbReference type="ARBA" id="ARBA00023136"/>
    </source>
</evidence>
<feature type="transmembrane region" description="Helical" evidence="11">
    <location>
        <begin position="35"/>
        <end position="54"/>
    </location>
</feature>
<name>A0A2A9CQS3_9ACTN</name>
<dbReference type="Gene3D" id="1.20.120.620">
    <property type="entry name" value="Backbone structure of the membrane domain of e. Coli histidine kinase receptor kdpd"/>
    <property type="match status" value="1"/>
</dbReference>
<evidence type="ECO:0000256" key="5">
    <source>
        <dbReference type="ARBA" id="ARBA00022741"/>
    </source>
</evidence>
<feature type="transmembrane region" description="Helical" evidence="11">
    <location>
        <begin position="92"/>
        <end position="111"/>
    </location>
</feature>
<reference evidence="13 14" key="1">
    <citation type="submission" date="2017-10" db="EMBL/GenBank/DDBJ databases">
        <title>Sequencing the genomes of 1000 actinobacteria strains.</title>
        <authorList>
            <person name="Klenk H.-P."/>
        </authorList>
    </citation>
    <scope>NUCLEOTIDE SEQUENCE [LARGE SCALE GENOMIC DNA]</scope>
    <source>
        <strain evidence="13 14">DSM 15597</strain>
    </source>
</reference>
<keyword evidence="10 11" id="KW-0472">Membrane</keyword>
<sequence>MEHSWFRSHLGWVRLLAALVPLAVAGGLQLTLSVITNTSAALILVLAVVGAAATGDRLAGVLAAASAALGFDFFLTQPYFQLRIDDPGDIELAVLLLAVGLAVSELASWGIRRSMVANQQSGFVQDALEASALAGGSVSTQDGLERTADGIRRILSADAVSFVGGEHDASAVIIQPDGTFRRHGGVVDVARRGLPTGPDGYCAIPIAQQGAQLGYFRVELPAAARPSREELRVAVLLASQWALRPLPHTVARNHRAGGQQS</sequence>
<comment type="caution">
    <text evidence="13">The sequence shown here is derived from an EMBL/GenBank/DDBJ whole genome shotgun (WGS) entry which is preliminary data.</text>
</comment>
<keyword evidence="5" id="KW-0547">Nucleotide-binding</keyword>
<dbReference type="InterPro" id="IPR038318">
    <property type="entry name" value="KdpD_sf"/>
</dbReference>
<dbReference type="Pfam" id="PF13493">
    <property type="entry name" value="DUF4118"/>
    <property type="match status" value="1"/>
</dbReference>
<keyword evidence="14" id="KW-1185">Reference proteome</keyword>
<evidence type="ECO:0000313" key="14">
    <source>
        <dbReference type="Proteomes" id="UP000226079"/>
    </source>
</evidence>
<feature type="transmembrane region" description="Helical" evidence="11">
    <location>
        <begin position="61"/>
        <end position="80"/>
    </location>
</feature>
<dbReference type="Proteomes" id="UP000226079">
    <property type="component" value="Unassembled WGS sequence"/>
</dbReference>
<dbReference type="GO" id="GO:0000160">
    <property type="term" value="P:phosphorelay signal transduction system"/>
    <property type="evidence" value="ECO:0007669"/>
    <property type="project" value="UniProtKB-KW"/>
</dbReference>
<gene>
    <name evidence="13" type="ORF">ATK74_0484</name>
</gene>
<keyword evidence="2" id="KW-0597">Phosphoprotein</keyword>
<evidence type="ECO:0000313" key="13">
    <source>
        <dbReference type="EMBL" id="PFG15962.1"/>
    </source>
</evidence>
<comment type="subcellular location">
    <subcellularLocation>
        <location evidence="1">Membrane</location>
        <topology evidence="1">Multi-pass membrane protein</topology>
    </subcellularLocation>
</comment>
<dbReference type="RefSeq" id="WP_098459542.1">
    <property type="nucleotide sequence ID" value="NZ_PDJC01000001.1"/>
</dbReference>
<dbReference type="OrthoDB" id="3696881at2"/>